<dbReference type="AlphaFoldDB" id="A0A516PW73"/>
<dbReference type="EMBL" id="CP041692">
    <property type="protein sequence ID" value="QDP95434.1"/>
    <property type="molecule type" value="Genomic_DNA"/>
</dbReference>
<name>A0A516PW73_9ACTN</name>
<accession>A0A516PW73</accession>
<dbReference type="KEGG" id="mik:FOE78_05505"/>
<keyword evidence="2" id="KW-1185">Reference proteome</keyword>
<reference evidence="1 2" key="1">
    <citation type="submission" date="2019-07" db="EMBL/GenBank/DDBJ databases">
        <title>Microlunatus dokdonensis sp. nov. isolated from the rhizospheric soil of the wild plant Elymus tsukushiensis.</title>
        <authorList>
            <person name="Ghim S.-Y."/>
            <person name="Hwang Y.-J."/>
            <person name="Son J.-S."/>
            <person name="Shin J.-H."/>
        </authorList>
    </citation>
    <scope>NUCLEOTIDE SEQUENCE [LARGE SCALE GENOMIC DNA]</scope>
    <source>
        <strain evidence="1 2">KUDC0627</strain>
    </source>
</reference>
<evidence type="ECO:0000313" key="2">
    <source>
        <dbReference type="Proteomes" id="UP000319263"/>
    </source>
</evidence>
<gene>
    <name evidence="1" type="ORF">FOE78_05505</name>
</gene>
<organism evidence="1 2">
    <name type="scientific">Microlunatus elymi</name>
    <dbReference type="NCBI Taxonomy" id="2596828"/>
    <lineage>
        <taxon>Bacteria</taxon>
        <taxon>Bacillati</taxon>
        <taxon>Actinomycetota</taxon>
        <taxon>Actinomycetes</taxon>
        <taxon>Propionibacteriales</taxon>
        <taxon>Propionibacteriaceae</taxon>
        <taxon>Microlunatus</taxon>
    </lineage>
</organism>
<proteinExistence type="predicted"/>
<dbReference type="RefSeq" id="WP_143985406.1">
    <property type="nucleotide sequence ID" value="NZ_CP041692.1"/>
</dbReference>
<dbReference type="Proteomes" id="UP000319263">
    <property type="component" value="Chromosome"/>
</dbReference>
<evidence type="ECO:0000313" key="1">
    <source>
        <dbReference type="EMBL" id="QDP95434.1"/>
    </source>
</evidence>
<sequence>MSAYITRWRRRPAFDDNGSRSRASATLSEAELIMKMAYIVEPGFQPISITDATGNHHPYELTDPRLSEQEYLNRGFTDYDNWTTRTINEATP</sequence>
<protein>
    <submittedName>
        <fullName evidence="1">Uncharacterized protein</fullName>
    </submittedName>
</protein>